<feature type="region of interest" description="Disordered" evidence="1">
    <location>
        <begin position="154"/>
        <end position="182"/>
    </location>
</feature>
<proteinExistence type="predicted"/>
<dbReference type="OrthoDB" id="6305173at2"/>
<dbReference type="Proteomes" id="UP000186019">
    <property type="component" value="Unassembled WGS sequence"/>
</dbReference>
<dbReference type="AlphaFoldDB" id="A0A1N7G560"/>
<dbReference type="Gene3D" id="2.170.16.10">
    <property type="entry name" value="Hedgehog/Intein (Hint) domain"/>
    <property type="match status" value="1"/>
</dbReference>
<protein>
    <submittedName>
        <fullName evidence="3">Lamin Tail Domain</fullName>
    </submittedName>
</protein>
<gene>
    <name evidence="3" type="ORF">SAMN05421666_1688</name>
</gene>
<dbReference type="InterPro" id="IPR036415">
    <property type="entry name" value="Lamin_tail_dom_sf"/>
</dbReference>
<evidence type="ECO:0000313" key="3">
    <source>
        <dbReference type="EMBL" id="SIS07730.1"/>
    </source>
</evidence>
<sequence length="422" mass="44815">MVAKLQGVRFDQVYTDNSEGAEFDTDGDGTATQEDEFVSFTNDSGDPIDISGWQIWSQGRGANAPDSAREGHFHTFPSGTVLQPGQTLYVINEITGPPPAWAQEASQGGVESGAGGNSTNIMTEGNTGQPDSLALVDPSSGEYIVFNMDAGPPRVASQPSFPGTTNIGTVDGQSVQDDQAAGSSYQYDSGAGRYTYSKTFVPCFAAGTRIATPDGPRLVEHLRAGDLVLTRDHGARPLRMVLARTAIFDPRPSDGADADRDKPIEVKPGTLGHGLPERMLILSPNHRILVTDAAGREVLVPAKALTGYPGIRRRRGTRQVRYLHLVLARHEIILAEGAATESYLAGDHAMAAALPGLRHALATLPGPLPDKPARPIFGAAAARRMLAARAIGKVLAPPPKHATLAPGIKRQEDYVQWASSTF</sequence>
<feature type="compositionally biased region" description="Polar residues" evidence="1">
    <location>
        <begin position="117"/>
        <end position="129"/>
    </location>
</feature>
<dbReference type="SUPFAM" id="SSF51294">
    <property type="entry name" value="Hedgehog/intein (Hint) domain"/>
    <property type="match status" value="1"/>
</dbReference>
<accession>A0A1N7G560</accession>
<dbReference type="RefSeq" id="WP_076532620.1">
    <property type="nucleotide sequence ID" value="NZ_FOAC01000001.1"/>
</dbReference>
<dbReference type="Pfam" id="PF13403">
    <property type="entry name" value="Hint_2"/>
    <property type="match status" value="1"/>
</dbReference>
<dbReference type="Gene3D" id="2.60.40.1260">
    <property type="entry name" value="Lamin Tail domain"/>
    <property type="match status" value="1"/>
</dbReference>
<dbReference type="EMBL" id="FTNV01000001">
    <property type="protein sequence ID" value="SIS07730.1"/>
    <property type="molecule type" value="Genomic_DNA"/>
</dbReference>
<evidence type="ECO:0000313" key="4">
    <source>
        <dbReference type="Proteomes" id="UP000186019"/>
    </source>
</evidence>
<feature type="region of interest" description="Disordered" evidence="1">
    <location>
        <begin position="102"/>
        <end position="129"/>
    </location>
</feature>
<feature type="domain" description="LTD" evidence="2">
    <location>
        <begin position="1"/>
        <end position="165"/>
    </location>
</feature>
<dbReference type="InterPro" id="IPR001322">
    <property type="entry name" value="Lamin_tail_dom"/>
</dbReference>
<dbReference type="InterPro" id="IPR028992">
    <property type="entry name" value="Hedgehog/Intein_dom"/>
</dbReference>
<keyword evidence="4" id="KW-1185">Reference proteome</keyword>
<evidence type="ECO:0000259" key="2">
    <source>
        <dbReference type="PROSITE" id="PS51841"/>
    </source>
</evidence>
<reference evidence="3 4" key="1">
    <citation type="submission" date="2017-01" db="EMBL/GenBank/DDBJ databases">
        <authorList>
            <person name="Mah S.A."/>
            <person name="Swanson W.J."/>
            <person name="Moy G.W."/>
            <person name="Vacquier V.D."/>
        </authorList>
    </citation>
    <scope>NUCLEOTIDE SEQUENCE [LARGE SCALE GENOMIC DNA]</scope>
    <source>
        <strain evidence="3 4">DSM 29590</strain>
    </source>
</reference>
<dbReference type="InterPro" id="IPR036844">
    <property type="entry name" value="Hint_dom_sf"/>
</dbReference>
<dbReference type="Pfam" id="PF00932">
    <property type="entry name" value="LTD"/>
    <property type="match status" value="1"/>
</dbReference>
<dbReference type="PROSITE" id="PS51841">
    <property type="entry name" value="LTD"/>
    <property type="match status" value="1"/>
</dbReference>
<name>A0A1N7G560_9RHOB</name>
<dbReference type="STRING" id="573024.SAMN05216208_0448"/>
<organism evidence="3 4">
    <name type="scientific">Roseovarius nanhaiticus</name>
    <dbReference type="NCBI Taxonomy" id="573024"/>
    <lineage>
        <taxon>Bacteria</taxon>
        <taxon>Pseudomonadati</taxon>
        <taxon>Pseudomonadota</taxon>
        <taxon>Alphaproteobacteria</taxon>
        <taxon>Rhodobacterales</taxon>
        <taxon>Roseobacteraceae</taxon>
        <taxon>Roseovarius</taxon>
    </lineage>
</organism>
<dbReference type="SUPFAM" id="SSF74853">
    <property type="entry name" value="Lamin A/C globular tail domain"/>
    <property type="match status" value="1"/>
</dbReference>
<feature type="compositionally biased region" description="Polar residues" evidence="1">
    <location>
        <begin position="157"/>
        <end position="182"/>
    </location>
</feature>
<evidence type="ECO:0000256" key="1">
    <source>
        <dbReference type="SAM" id="MobiDB-lite"/>
    </source>
</evidence>